<comment type="subunit">
    <text evidence="2 11">Heterotrimer of A, B and C subunits.</text>
</comment>
<comment type="catalytic activity">
    <reaction evidence="10 11">
        <text>L-glutamyl-tRNA(Gln) + L-glutamine + ATP + H2O = L-glutaminyl-tRNA(Gln) + L-glutamate + ADP + phosphate + H(+)</text>
        <dbReference type="Rhea" id="RHEA:17521"/>
        <dbReference type="Rhea" id="RHEA-COMP:9681"/>
        <dbReference type="Rhea" id="RHEA-COMP:9684"/>
        <dbReference type="ChEBI" id="CHEBI:15377"/>
        <dbReference type="ChEBI" id="CHEBI:15378"/>
        <dbReference type="ChEBI" id="CHEBI:29985"/>
        <dbReference type="ChEBI" id="CHEBI:30616"/>
        <dbReference type="ChEBI" id="CHEBI:43474"/>
        <dbReference type="ChEBI" id="CHEBI:58359"/>
        <dbReference type="ChEBI" id="CHEBI:78520"/>
        <dbReference type="ChEBI" id="CHEBI:78521"/>
        <dbReference type="ChEBI" id="CHEBI:456216"/>
    </reaction>
</comment>
<dbReference type="InterPro" id="IPR017958">
    <property type="entry name" value="Gln-tRNA_amidoTrfase_suB_CS"/>
</dbReference>
<evidence type="ECO:0000256" key="5">
    <source>
        <dbReference type="ARBA" id="ARBA00022741"/>
    </source>
</evidence>
<dbReference type="PANTHER" id="PTHR11659:SF0">
    <property type="entry name" value="GLUTAMYL-TRNA(GLN) AMIDOTRANSFERASE SUBUNIT B, MITOCHONDRIAL"/>
    <property type="match status" value="1"/>
</dbReference>
<dbReference type="PANTHER" id="PTHR11659">
    <property type="entry name" value="GLUTAMYL-TRNA GLN AMIDOTRANSFERASE SUBUNIT B MITOCHONDRIAL AND PROKARYOTIC PET112-RELATED"/>
    <property type="match status" value="1"/>
</dbReference>
<comment type="caution">
    <text evidence="13">The sequence shown here is derived from an EMBL/GenBank/DDBJ whole genome shotgun (WGS) entry which is preliminary data.</text>
</comment>
<dbReference type="InterPro" id="IPR017959">
    <property type="entry name" value="Asn/Gln-tRNA_amidoTrfase_suB/E"/>
</dbReference>
<evidence type="ECO:0000256" key="2">
    <source>
        <dbReference type="ARBA" id="ARBA00011123"/>
    </source>
</evidence>
<dbReference type="Pfam" id="PF02637">
    <property type="entry name" value="GatB_Yqey"/>
    <property type="match status" value="1"/>
</dbReference>
<dbReference type="FunFam" id="1.10.10.410:FF:000001">
    <property type="entry name" value="Aspartyl/glutamyl-tRNA(Asn/Gln) amidotransferase subunit B"/>
    <property type="match status" value="1"/>
</dbReference>
<name>V4P377_9CAUL</name>
<dbReference type="EC" id="6.3.5.-" evidence="11"/>
<accession>V4P377</accession>
<evidence type="ECO:0000256" key="11">
    <source>
        <dbReference type="HAMAP-Rule" id="MF_00121"/>
    </source>
</evidence>
<dbReference type="InterPro" id="IPR042114">
    <property type="entry name" value="GatB_C_1"/>
</dbReference>
<feature type="domain" description="Asn/Gln amidotransferase" evidence="12">
    <location>
        <begin position="373"/>
        <end position="526"/>
    </location>
</feature>
<dbReference type="NCBIfam" id="TIGR00133">
    <property type="entry name" value="gatB"/>
    <property type="match status" value="1"/>
</dbReference>
<evidence type="ECO:0000256" key="9">
    <source>
        <dbReference type="ARBA" id="ARBA00047380"/>
    </source>
</evidence>
<dbReference type="GO" id="GO:0050566">
    <property type="term" value="F:asparaginyl-tRNA synthase (glutamine-hydrolyzing) activity"/>
    <property type="evidence" value="ECO:0007669"/>
    <property type="project" value="RHEA"/>
</dbReference>
<dbReference type="SUPFAM" id="SSF55931">
    <property type="entry name" value="Glutamine synthetase/guanido kinase"/>
    <property type="match status" value="1"/>
</dbReference>
<evidence type="ECO:0000256" key="4">
    <source>
        <dbReference type="ARBA" id="ARBA00022598"/>
    </source>
</evidence>
<keyword evidence="6 11" id="KW-0067">ATP-binding</keyword>
<dbReference type="SMART" id="SM00845">
    <property type="entry name" value="GatB_Yqey"/>
    <property type="match status" value="1"/>
</dbReference>
<dbReference type="InterPro" id="IPR023168">
    <property type="entry name" value="GatB_Yqey_C_2"/>
</dbReference>
<evidence type="ECO:0000313" key="14">
    <source>
        <dbReference type="Proteomes" id="UP000017837"/>
    </source>
</evidence>
<proteinExistence type="inferred from homology"/>
<dbReference type="InterPro" id="IPR014746">
    <property type="entry name" value="Gln_synth/guanido_kin_cat_dom"/>
</dbReference>
<dbReference type="InterPro" id="IPR004413">
    <property type="entry name" value="GatB"/>
</dbReference>
<evidence type="ECO:0000259" key="12">
    <source>
        <dbReference type="SMART" id="SM00845"/>
    </source>
</evidence>
<evidence type="ECO:0000256" key="10">
    <source>
        <dbReference type="ARBA" id="ARBA00047913"/>
    </source>
</evidence>
<dbReference type="SUPFAM" id="SSF89095">
    <property type="entry name" value="GatB/YqeY motif"/>
    <property type="match status" value="1"/>
</dbReference>
<keyword evidence="14" id="KW-1185">Reference proteome</keyword>
<dbReference type="NCBIfam" id="NF004014">
    <property type="entry name" value="PRK05477.1-4"/>
    <property type="match status" value="1"/>
</dbReference>
<protein>
    <recommendedName>
        <fullName evidence="3 11">Aspartyl/glutamyl-tRNA(Asn/Gln) amidotransferase subunit B</fullName>
        <shortName evidence="11">Asp/Glu-ADT subunit B</shortName>
        <ecNumber evidence="11">6.3.5.-</ecNumber>
    </recommendedName>
</protein>
<dbReference type="NCBIfam" id="NF004012">
    <property type="entry name" value="PRK05477.1-2"/>
    <property type="match status" value="1"/>
</dbReference>
<reference evidence="13 14" key="1">
    <citation type="journal article" date="2014" name="Nature">
        <title>Sequential evolution of bacterial morphology by co-option of a developmental regulator.</title>
        <authorList>
            <person name="Jiang C."/>
            <person name="Brown P.J."/>
            <person name="Ducret A."/>
            <person name="Brun Y.V."/>
        </authorList>
    </citation>
    <scope>NUCLEOTIDE SEQUENCE [LARGE SCALE GENOMIC DNA]</scope>
    <source>
        <strain evidence="13 14">DSM 16100</strain>
    </source>
</reference>
<keyword evidence="5 11" id="KW-0547">Nucleotide-binding</keyword>
<dbReference type="GO" id="GO:0070681">
    <property type="term" value="P:glutaminyl-tRNAGln biosynthesis via transamidation"/>
    <property type="evidence" value="ECO:0007669"/>
    <property type="project" value="TreeGrafter"/>
</dbReference>
<keyword evidence="4 11" id="KW-0436">Ligase</keyword>
<organism evidence="13 14">
    <name type="scientific">Asticcacaulis benevestitus DSM 16100 = ATCC BAA-896</name>
    <dbReference type="NCBI Taxonomy" id="1121022"/>
    <lineage>
        <taxon>Bacteria</taxon>
        <taxon>Pseudomonadati</taxon>
        <taxon>Pseudomonadota</taxon>
        <taxon>Alphaproteobacteria</taxon>
        <taxon>Caulobacterales</taxon>
        <taxon>Caulobacteraceae</taxon>
        <taxon>Asticcacaulis</taxon>
    </lineage>
</organism>
<dbReference type="GO" id="GO:0050567">
    <property type="term" value="F:glutaminyl-tRNA synthase (glutamine-hydrolyzing) activity"/>
    <property type="evidence" value="ECO:0007669"/>
    <property type="project" value="UniProtKB-UniRule"/>
</dbReference>
<dbReference type="STRING" id="1121022.GCA_000376105_00012"/>
<dbReference type="EMBL" id="AWGB01000086">
    <property type="protein sequence ID" value="ESQ81594.1"/>
    <property type="molecule type" value="Genomic_DNA"/>
</dbReference>
<dbReference type="Gene3D" id="1.10.150.380">
    <property type="entry name" value="GatB domain, N-terminal subdomain"/>
    <property type="match status" value="1"/>
</dbReference>
<dbReference type="InterPro" id="IPR018027">
    <property type="entry name" value="Asn/Gln_amidotransferase"/>
</dbReference>
<dbReference type="AlphaFoldDB" id="V4P377"/>
<keyword evidence="7 11" id="KW-0648">Protein biosynthesis</keyword>
<dbReference type="PATRIC" id="fig|1121022.4.peg.4449"/>
<evidence type="ECO:0000256" key="8">
    <source>
        <dbReference type="ARBA" id="ARBA00024799"/>
    </source>
</evidence>
<dbReference type="eggNOG" id="COG0064">
    <property type="taxonomic scope" value="Bacteria"/>
</dbReference>
<dbReference type="Pfam" id="PF02934">
    <property type="entry name" value="GatB_N"/>
    <property type="match status" value="1"/>
</dbReference>
<dbReference type="InterPro" id="IPR003789">
    <property type="entry name" value="Asn/Gln_tRNA_amidoTrase-B-like"/>
</dbReference>
<keyword evidence="13" id="KW-0808">Transferase</keyword>
<comment type="function">
    <text evidence="8 11">Allows the formation of correctly charged Asn-tRNA(Asn) or Gln-tRNA(Gln) through the transamidation of misacylated Asp-tRNA(Asn) or Glu-tRNA(Gln) in organisms which lack either or both of asparaginyl-tRNA or glutaminyl-tRNA synthetases. The reaction takes place in the presence of glutamine and ATP through an activated phospho-Asp-tRNA(Asn) or phospho-Glu-tRNA(Gln).</text>
</comment>
<evidence type="ECO:0000313" key="13">
    <source>
        <dbReference type="EMBL" id="ESQ81594.1"/>
    </source>
</evidence>
<evidence type="ECO:0000256" key="7">
    <source>
        <dbReference type="ARBA" id="ARBA00022917"/>
    </source>
</evidence>
<sequence length="528" mass="58553">MILSSAEEKNLYAAISSRYIHPMTHIASPLDSGRVADPSKLIQGRTGLWEIVMGLEVHAQVASNTKLFSGAKVGFGAGPNEQVSLVDAAMPGMLPVLNKYCVEQAVKTGLGLKAEINRFSRFDRKNYFYPDLPQGYQISQLFHPIVGEGEVLVERDDGSSFTVRIERLHLEQDAGKSIHDLDPNATYVDLNRAGTALMEIVSKPDLRSSDEAVAYFKKLRTILIYLGTCDGDMEKGNMRADCNVSVRRVGEPFGTRCEIKNVNSFRFMQQAIEFEARRQIEILEDGGKIDQETRLFDSVKVETRSMRSKEEAHDYRYFPDPDLLPVELEEAWIEDIRKSLVELPDDKKARFISQYGLSSYDAQVLISEQDRADYYEKAVLKLKEFGGRDAKLVANWTTNELLARLAKDGQEISDSPLPPGQIAGLVELIETNVISSKIAKTVFEHMWEGKGTITPAEIVEKHGLKQVTDTGAIEKAIDEIIAANPDKAAEVASKPQALGWFVGQVMKATGGKANPAAVNELLKSKLGL</sequence>
<comment type="similarity">
    <text evidence="1 11">Belongs to the GatB/GatE family. GatB subfamily.</text>
</comment>
<gene>
    <name evidence="11 13" type="primary">gatB</name>
    <name evidence="13" type="ORF">ABENE_21725</name>
</gene>
<dbReference type="GO" id="GO:0006412">
    <property type="term" value="P:translation"/>
    <property type="evidence" value="ECO:0007669"/>
    <property type="project" value="UniProtKB-UniRule"/>
</dbReference>
<dbReference type="GO" id="GO:0005524">
    <property type="term" value="F:ATP binding"/>
    <property type="evidence" value="ECO:0007669"/>
    <property type="project" value="UniProtKB-KW"/>
</dbReference>
<comment type="catalytic activity">
    <reaction evidence="9 11">
        <text>L-aspartyl-tRNA(Asn) + L-glutamine + ATP + H2O = L-asparaginyl-tRNA(Asn) + L-glutamate + ADP + phosphate + 2 H(+)</text>
        <dbReference type="Rhea" id="RHEA:14513"/>
        <dbReference type="Rhea" id="RHEA-COMP:9674"/>
        <dbReference type="Rhea" id="RHEA-COMP:9677"/>
        <dbReference type="ChEBI" id="CHEBI:15377"/>
        <dbReference type="ChEBI" id="CHEBI:15378"/>
        <dbReference type="ChEBI" id="CHEBI:29985"/>
        <dbReference type="ChEBI" id="CHEBI:30616"/>
        <dbReference type="ChEBI" id="CHEBI:43474"/>
        <dbReference type="ChEBI" id="CHEBI:58359"/>
        <dbReference type="ChEBI" id="CHEBI:78515"/>
        <dbReference type="ChEBI" id="CHEBI:78516"/>
        <dbReference type="ChEBI" id="CHEBI:456216"/>
    </reaction>
</comment>
<dbReference type="PROSITE" id="PS01234">
    <property type="entry name" value="GATB"/>
    <property type="match status" value="1"/>
</dbReference>
<dbReference type="NCBIfam" id="NF004015">
    <property type="entry name" value="PRK05477.1-5"/>
    <property type="match status" value="1"/>
</dbReference>
<dbReference type="GO" id="GO:0016740">
    <property type="term" value="F:transferase activity"/>
    <property type="evidence" value="ECO:0007669"/>
    <property type="project" value="UniProtKB-KW"/>
</dbReference>
<evidence type="ECO:0000256" key="6">
    <source>
        <dbReference type="ARBA" id="ARBA00022840"/>
    </source>
</evidence>
<evidence type="ECO:0000256" key="3">
    <source>
        <dbReference type="ARBA" id="ARBA00016923"/>
    </source>
</evidence>
<evidence type="ECO:0000256" key="1">
    <source>
        <dbReference type="ARBA" id="ARBA00005306"/>
    </source>
</evidence>
<dbReference type="Proteomes" id="UP000017837">
    <property type="component" value="Unassembled WGS sequence"/>
</dbReference>
<dbReference type="InterPro" id="IPR006075">
    <property type="entry name" value="Asn/Gln-tRNA_Trfase_suB/E_cat"/>
</dbReference>
<dbReference type="HAMAP" id="MF_00121">
    <property type="entry name" value="GatB"/>
    <property type="match status" value="1"/>
</dbReference>
<dbReference type="Gene3D" id="1.10.10.410">
    <property type="match status" value="1"/>
</dbReference>